<dbReference type="VEuPathDB" id="FungiDB:A1Q1_01749"/>
<dbReference type="AlphaFoldDB" id="J4UDB7"/>
<dbReference type="RefSeq" id="XP_014180263.1">
    <property type="nucleotide sequence ID" value="XM_014324788.1"/>
</dbReference>
<evidence type="ECO:0000256" key="1">
    <source>
        <dbReference type="SAM" id="SignalP"/>
    </source>
</evidence>
<name>J4UDB7_TRIAS</name>
<reference evidence="2 3" key="1">
    <citation type="journal article" date="2012" name="Eukaryot. Cell">
        <title>Draft genome sequence of CBS 2479, the standard type strain of Trichosporon asahii.</title>
        <authorList>
            <person name="Yang R.Y."/>
            <person name="Li H.T."/>
            <person name="Zhu H."/>
            <person name="Zhou G.P."/>
            <person name="Wang M."/>
            <person name="Wang L."/>
        </authorList>
    </citation>
    <scope>NUCLEOTIDE SEQUENCE [LARGE SCALE GENOMIC DNA]</scope>
    <source>
        <strain evidence="3">ATCC 90039 / CBS 2479 / JCM 2466 / KCTC 7840 / NCYC 2677 / UAMH 7654</strain>
    </source>
</reference>
<evidence type="ECO:0000313" key="3">
    <source>
        <dbReference type="Proteomes" id="UP000002748"/>
    </source>
</evidence>
<comment type="caution">
    <text evidence="2">The sequence shown here is derived from an EMBL/GenBank/DDBJ whole genome shotgun (WGS) entry which is preliminary data.</text>
</comment>
<sequence length="72" mass="7817">MFRPGWSVLLVDFGAVSLVALTLPLTAQDGFEISTRASAGNTFASLGPVQRCRGPEVHNRNGRRRTLAFQNS</sequence>
<dbReference type="GeneID" id="25985263"/>
<evidence type="ECO:0008006" key="4">
    <source>
        <dbReference type="Google" id="ProtNLM"/>
    </source>
</evidence>
<feature type="chain" id="PRO_5003781764" description="Secreted protein" evidence="1">
    <location>
        <begin position="23"/>
        <end position="72"/>
    </location>
</feature>
<accession>J4UDB7</accession>
<gene>
    <name evidence="2" type="ORF">A1Q1_01749</name>
</gene>
<proteinExistence type="predicted"/>
<feature type="signal peptide" evidence="1">
    <location>
        <begin position="1"/>
        <end position="22"/>
    </location>
</feature>
<organism evidence="2 3">
    <name type="scientific">Trichosporon asahii var. asahii (strain ATCC 90039 / CBS 2479 / JCM 2466 / KCTC 7840 / NBRC 103889/ NCYC 2677 / UAMH 7654)</name>
    <name type="common">Yeast</name>
    <dbReference type="NCBI Taxonomy" id="1186058"/>
    <lineage>
        <taxon>Eukaryota</taxon>
        <taxon>Fungi</taxon>
        <taxon>Dikarya</taxon>
        <taxon>Basidiomycota</taxon>
        <taxon>Agaricomycotina</taxon>
        <taxon>Tremellomycetes</taxon>
        <taxon>Trichosporonales</taxon>
        <taxon>Trichosporonaceae</taxon>
        <taxon>Trichosporon</taxon>
    </lineage>
</organism>
<dbReference type="EMBL" id="ALBS01000178">
    <property type="protein sequence ID" value="EJT49100.1"/>
    <property type="molecule type" value="Genomic_DNA"/>
</dbReference>
<protein>
    <recommendedName>
        <fullName evidence="4">Secreted protein</fullName>
    </recommendedName>
</protein>
<dbReference type="KEGG" id="tasa:A1Q1_01749"/>
<evidence type="ECO:0000313" key="2">
    <source>
        <dbReference type="EMBL" id="EJT49100.1"/>
    </source>
</evidence>
<keyword evidence="1" id="KW-0732">Signal</keyword>
<dbReference type="Proteomes" id="UP000002748">
    <property type="component" value="Unassembled WGS sequence"/>
</dbReference>
<dbReference type="HOGENOM" id="CLU_2724001_0_0_1"/>